<evidence type="ECO:0000313" key="8">
    <source>
        <dbReference type="Proteomes" id="UP001177003"/>
    </source>
</evidence>
<dbReference type="EMBL" id="OX465078">
    <property type="protein sequence ID" value="CAI9270667.1"/>
    <property type="molecule type" value="Genomic_DNA"/>
</dbReference>
<dbReference type="GO" id="GO:0007010">
    <property type="term" value="P:cytoskeleton organization"/>
    <property type="evidence" value="ECO:0007669"/>
    <property type="project" value="InterPro"/>
</dbReference>
<sequence length="136" mass="15252">MYDHYPVRSAFIISELSWIFCYCYSDCIPGSLLSNYAKLNRGSGNSALKHKNPNFQRGFVILEEAANTYKVTGVQRVTGCFSNDPEIKKINDEKKASMVDQFVAEATLRAVPAAEIQAIVGPLEAGWKRDCTWHKT</sequence>
<accession>A0AA35VVJ1</accession>
<dbReference type="Pfam" id="PF07058">
    <property type="entry name" value="MAP70"/>
    <property type="match status" value="1"/>
</dbReference>
<evidence type="ECO:0000256" key="3">
    <source>
        <dbReference type="ARBA" id="ARBA00022490"/>
    </source>
</evidence>
<keyword evidence="3" id="KW-0963">Cytoplasm</keyword>
<dbReference type="GO" id="GO:0005874">
    <property type="term" value="C:microtubule"/>
    <property type="evidence" value="ECO:0007669"/>
    <property type="project" value="UniProtKB-KW"/>
</dbReference>
<evidence type="ECO:0000256" key="1">
    <source>
        <dbReference type="ARBA" id="ARBA00004245"/>
    </source>
</evidence>
<gene>
    <name evidence="7" type="ORF">LSALG_LOCUS10969</name>
</gene>
<evidence type="ECO:0000256" key="4">
    <source>
        <dbReference type="ARBA" id="ARBA00022701"/>
    </source>
</evidence>
<evidence type="ECO:0000313" key="7">
    <source>
        <dbReference type="EMBL" id="CAI9270667.1"/>
    </source>
</evidence>
<name>A0AA35VVJ1_LACSI</name>
<comment type="subcellular location">
    <subcellularLocation>
        <location evidence="1">Cytoplasm</location>
        <location evidence="1">Cytoskeleton</location>
    </subcellularLocation>
</comment>
<protein>
    <submittedName>
        <fullName evidence="7">Uncharacterized protein</fullName>
    </submittedName>
</protein>
<proteinExistence type="inferred from homology"/>
<keyword evidence="8" id="KW-1185">Reference proteome</keyword>
<dbReference type="GO" id="GO:0008017">
    <property type="term" value="F:microtubule binding"/>
    <property type="evidence" value="ECO:0007669"/>
    <property type="project" value="InterPro"/>
</dbReference>
<dbReference type="AlphaFoldDB" id="A0AA35VVJ1"/>
<evidence type="ECO:0000256" key="6">
    <source>
        <dbReference type="ARBA" id="ARBA00023212"/>
    </source>
</evidence>
<evidence type="ECO:0000256" key="5">
    <source>
        <dbReference type="ARBA" id="ARBA00023054"/>
    </source>
</evidence>
<keyword evidence="4" id="KW-0493">Microtubule</keyword>
<dbReference type="Proteomes" id="UP001177003">
    <property type="component" value="Chromosome 2"/>
</dbReference>
<comment type="similarity">
    <text evidence="2">Belongs to the MAP70 family.</text>
</comment>
<dbReference type="InterPro" id="IPR009768">
    <property type="entry name" value="MAP70"/>
</dbReference>
<reference evidence="7" key="1">
    <citation type="submission" date="2023-04" db="EMBL/GenBank/DDBJ databases">
        <authorList>
            <person name="Vijverberg K."/>
            <person name="Xiong W."/>
            <person name="Schranz E."/>
        </authorList>
    </citation>
    <scope>NUCLEOTIDE SEQUENCE</scope>
</reference>
<keyword evidence="6" id="KW-0206">Cytoskeleton</keyword>
<organism evidence="7 8">
    <name type="scientific">Lactuca saligna</name>
    <name type="common">Willowleaf lettuce</name>
    <dbReference type="NCBI Taxonomy" id="75948"/>
    <lineage>
        <taxon>Eukaryota</taxon>
        <taxon>Viridiplantae</taxon>
        <taxon>Streptophyta</taxon>
        <taxon>Embryophyta</taxon>
        <taxon>Tracheophyta</taxon>
        <taxon>Spermatophyta</taxon>
        <taxon>Magnoliopsida</taxon>
        <taxon>eudicotyledons</taxon>
        <taxon>Gunneridae</taxon>
        <taxon>Pentapetalae</taxon>
        <taxon>asterids</taxon>
        <taxon>campanulids</taxon>
        <taxon>Asterales</taxon>
        <taxon>Asteraceae</taxon>
        <taxon>Cichorioideae</taxon>
        <taxon>Cichorieae</taxon>
        <taxon>Lactucinae</taxon>
        <taxon>Lactuca</taxon>
    </lineage>
</organism>
<evidence type="ECO:0000256" key="2">
    <source>
        <dbReference type="ARBA" id="ARBA00008825"/>
    </source>
</evidence>
<keyword evidence="5" id="KW-0175">Coiled coil</keyword>